<dbReference type="PANTHER" id="PTHR11995">
    <property type="entry name" value="NADH DEHYDROGENASE"/>
    <property type="match status" value="1"/>
</dbReference>
<evidence type="ECO:0000313" key="3">
    <source>
        <dbReference type="Proteomes" id="UP000030748"/>
    </source>
</evidence>
<proteinExistence type="predicted"/>
<evidence type="ECO:0000256" key="1">
    <source>
        <dbReference type="ARBA" id="ARBA00023004"/>
    </source>
</evidence>
<reference evidence="2 3" key="1">
    <citation type="journal article" date="2013" name="Proc. Natl. Acad. Sci. U.S.A.">
        <title>Fine-scale variation in meiotic recombination in Mimulus inferred from population shotgun sequencing.</title>
        <authorList>
            <person name="Hellsten U."/>
            <person name="Wright K.M."/>
            <person name="Jenkins J."/>
            <person name="Shu S."/>
            <person name="Yuan Y."/>
            <person name="Wessler S.R."/>
            <person name="Schmutz J."/>
            <person name="Willis J.H."/>
            <person name="Rokhsar D.S."/>
        </authorList>
    </citation>
    <scope>NUCLEOTIDE SEQUENCE [LARGE SCALE GENOMIC DNA]</scope>
    <source>
        <strain evidence="3">cv. DUN x IM62</strain>
    </source>
</reference>
<accession>A0A022R506</accession>
<dbReference type="PANTHER" id="PTHR11995:SF14">
    <property type="entry name" value="NADH DEHYDROGENASE [UBIQUINONE] IRON-SULFUR PROTEIN 7, MITOCHONDRIAL"/>
    <property type="match status" value="1"/>
</dbReference>
<keyword evidence="3" id="KW-1185">Reference proteome</keyword>
<dbReference type="AlphaFoldDB" id="A0A022R506"/>
<dbReference type="PhylomeDB" id="A0A022R506"/>
<name>A0A022R506_ERYGU</name>
<organism evidence="2 3">
    <name type="scientific">Erythranthe guttata</name>
    <name type="common">Yellow monkey flower</name>
    <name type="synonym">Mimulus guttatus</name>
    <dbReference type="NCBI Taxonomy" id="4155"/>
    <lineage>
        <taxon>Eukaryota</taxon>
        <taxon>Viridiplantae</taxon>
        <taxon>Streptophyta</taxon>
        <taxon>Embryophyta</taxon>
        <taxon>Tracheophyta</taxon>
        <taxon>Spermatophyta</taxon>
        <taxon>Magnoliopsida</taxon>
        <taxon>eudicotyledons</taxon>
        <taxon>Gunneridae</taxon>
        <taxon>Pentapetalae</taxon>
        <taxon>asterids</taxon>
        <taxon>lamiids</taxon>
        <taxon>Lamiales</taxon>
        <taxon>Phrymaceae</taxon>
        <taxon>Erythranthe</taxon>
    </lineage>
</organism>
<evidence type="ECO:0000313" key="2">
    <source>
        <dbReference type="EMBL" id="EYU35331.1"/>
    </source>
</evidence>
<sequence>MGAYTIRGQMFSTDPYSTVQGVNKLILVDVYLPSCPPKSEAFIDAITKLRTKYLKIEFSLKKQFHIERNMNIGNYDRRFLYQPPSTLEIPIETFF</sequence>
<dbReference type="Gene3D" id="3.40.50.12280">
    <property type="match status" value="1"/>
</dbReference>
<keyword evidence="1" id="KW-0408">Iron</keyword>
<dbReference type="EMBL" id="KI630626">
    <property type="protein sequence ID" value="EYU35331.1"/>
    <property type="molecule type" value="Genomic_DNA"/>
</dbReference>
<dbReference type="Proteomes" id="UP000030748">
    <property type="component" value="Unassembled WGS sequence"/>
</dbReference>
<dbReference type="eggNOG" id="KOG1687">
    <property type="taxonomic scope" value="Eukaryota"/>
</dbReference>
<dbReference type="STRING" id="4155.A0A022R506"/>
<dbReference type="SUPFAM" id="SSF56770">
    <property type="entry name" value="HydA/Nqo6-like"/>
    <property type="match status" value="1"/>
</dbReference>
<gene>
    <name evidence="2" type="ORF">MIMGU_mgv1a024993mg</name>
</gene>
<protein>
    <submittedName>
        <fullName evidence="2">Uncharacterized protein</fullName>
    </submittedName>
</protein>